<keyword evidence="6 11" id="KW-0812">Transmembrane</keyword>
<comment type="subcellular location">
    <subcellularLocation>
        <location evidence="11">Cell inner membrane</location>
        <topology evidence="11">Multi-pass membrane protein</topology>
    </subcellularLocation>
    <subcellularLocation>
        <location evidence="1">Cell membrane</location>
        <topology evidence="1">Multi-pass membrane protein</topology>
    </subcellularLocation>
</comment>
<evidence type="ECO:0000259" key="12">
    <source>
        <dbReference type="PROSITE" id="PS51012"/>
    </source>
</evidence>
<dbReference type="GO" id="GO:0015774">
    <property type="term" value="P:polysaccharide transport"/>
    <property type="evidence" value="ECO:0007669"/>
    <property type="project" value="UniProtKB-KW"/>
</dbReference>
<dbReference type="InterPro" id="IPR013525">
    <property type="entry name" value="ABC2_TM"/>
</dbReference>
<dbReference type="OrthoDB" id="9786910at2"/>
<keyword evidence="15" id="KW-1185">Reference proteome</keyword>
<evidence type="ECO:0000256" key="8">
    <source>
        <dbReference type="ARBA" id="ARBA00022989"/>
    </source>
</evidence>
<keyword evidence="4 11" id="KW-1003">Cell membrane</keyword>
<dbReference type="PIRSF" id="PIRSF006648">
    <property type="entry name" value="DrrB"/>
    <property type="match status" value="1"/>
</dbReference>
<keyword evidence="10 11" id="KW-0472">Membrane</keyword>
<evidence type="ECO:0000256" key="9">
    <source>
        <dbReference type="ARBA" id="ARBA00023047"/>
    </source>
</evidence>
<reference evidence="14 15" key="2">
    <citation type="submission" date="2019-03" db="EMBL/GenBank/DDBJ databases">
        <title>Draft Genome Sequences of Six Type Strains of the Genus Massilia.</title>
        <authorList>
            <person name="Miess H."/>
            <person name="Frediansyhah A."/>
            <person name="Gross H."/>
        </authorList>
    </citation>
    <scope>NUCLEOTIDE SEQUENCE [LARGE SCALE GENOMIC DNA]</scope>
    <source>
        <strain evidence="14 15">DSM 17505</strain>
    </source>
</reference>
<protein>
    <recommendedName>
        <fullName evidence="11">Transport permease protein</fullName>
    </recommendedName>
</protein>
<dbReference type="EMBL" id="CP038026">
    <property type="protein sequence ID" value="QBQ36670.1"/>
    <property type="molecule type" value="Genomic_DNA"/>
</dbReference>
<dbReference type="Proteomes" id="UP000294359">
    <property type="component" value="Chromosome"/>
</dbReference>
<dbReference type="AlphaFoldDB" id="A0A4P7BEI7"/>
<sequence>MAGALLRAIWNYRGFIFGSVRREFQSKYRNTMLGASWAVLSPLALVLVYTLIFSQVMHSRLPGATSPYAYSIYLCAGVLTWGLFAEITTRGQVMFLENGNLLKKISFPRISLPIIVVANALVNFAIVFSLFIAFLLITGQFVGLPFLGLVPVLAIQILLSIGLALVLGILNVFFRDVGQFFNIAIQFWFWLTPVVYPFSIIPATLQPWLLWNPMTPLIQSYQRVLVDGQWPHWPQLAWPLVLALLLCVLGLKLFRKRANEMVDEL</sequence>
<feature type="transmembrane region" description="Helical" evidence="11">
    <location>
        <begin position="31"/>
        <end position="56"/>
    </location>
</feature>
<evidence type="ECO:0000313" key="16">
    <source>
        <dbReference type="Proteomes" id="UP000619512"/>
    </source>
</evidence>
<feature type="transmembrane region" description="Helical" evidence="11">
    <location>
        <begin position="68"/>
        <end position="89"/>
    </location>
</feature>
<feature type="domain" description="ABC transmembrane type-2" evidence="12">
    <location>
        <begin position="33"/>
        <end position="257"/>
    </location>
</feature>
<keyword evidence="3 11" id="KW-0813">Transport</keyword>
<feature type="transmembrane region" description="Helical" evidence="11">
    <location>
        <begin position="185"/>
        <end position="205"/>
    </location>
</feature>
<comment type="similarity">
    <text evidence="2 11">Belongs to the ABC-2 integral membrane protein family.</text>
</comment>
<feature type="transmembrane region" description="Helical" evidence="11">
    <location>
        <begin position="110"/>
        <end position="137"/>
    </location>
</feature>
<dbReference type="InterPro" id="IPR047817">
    <property type="entry name" value="ABC2_TM_bact-type"/>
</dbReference>
<keyword evidence="8 11" id="KW-1133">Transmembrane helix</keyword>
<dbReference type="EMBL" id="BMWW01000001">
    <property type="protein sequence ID" value="GGY73631.1"/>
    <property type="molecule type" value="Genomic_DNA"/>
</dbReference>
<proteinExistence type="inferred from homology"/>
<accession>A0A4P7BEI7</accession>
<evidence type="ECO:0000256" key="11">
    <source>
        <dbReference type="RuleBase" id="RU361157"/>
    </source>
</evidence>
<evidence type="ECO:0000256" key="5">
    <source>
        <dbReference type="ARBA" id="ARBA00022597"/>
    </source>
</evidence>
<dbReference type="GO" id="GO:0015920">
    <property type="term" value="P:lipopolysaccharide transport"/>
    <property type="evidence" value="ECO:0007669"/>
    <property type="project" value="TreeGrafter"/>
</dbReference>
<evidence type="ECO:0000256" key="1">
    <source>
        <dbReference type="ARBA" id="ARBA00004651"/>
    </source>
</evidence>
<dbReference type="PROSITE" id="PS51012">
    <property type="entry name" value="ABC_TM2"/>
    <property type="match status" value="1"/>
</dbReference>
<feature type="transmembrane region" description="Helical" evidence="11">
    <location>
        <begin position="149"/>
        <end position="173"/>
    </location>
</feature>
<evidence type="ECO:0000256" key="2">
    <source>
        <dbReference type="ARBA" id="ARBA00007783"/>
    </source>
</evidence>
<dbReference type="InterPro" id="IPR000412">
    <property type="entry name" value="ABC_2_transport"/>
</dbReference>
<dbReference type="PANTHER" id="PTHR30413">
    <property type="entry name" value="INNER MEMBRANE TRANSPORT PERMEASE"/>
    <property type="match status" value="1"/>
</dbReference>
<reference evidence="13" key="1">
    <citation type="journal article" date="2014" name="Int. J. Syst. Evol. Microbiol.">
        <title>Complete genome sequence of Corynebacterium casei LMG S-19264T (=DSM 44701T), isolated from a smear-ripened cheese.</title>
        <authorList>
            <consortium name="US DOE Joint Genome Institute (JGI-PGF)"/>
            <person name="Walter F."/>
            <person name="Albersmeier A."/>
            <person name="Kalinowski J."/>
            <person name="Ruckert C."/>
        </authorList>
    </citation>
    <scope>NUCLEOTIDE SEQUENCE</scope>
    <source>
        <strain evidence="13">KCTC 12344</strain>
    </source>
</reference>
<keyword evidence="5" id="KW-0762">Sugar transport</keyword>
<keyword evidence="7" id="KW-0972">Capsule biogenesis/degradation</keyword>
<evidence type="ECO:0000256" key="7">
    <source>
        <dbReference type="ARBA" id="ARBA00022903"/>
    </source>
</evidence>
<dbReference type="PANTHER" id="PTHR30413:SF10">
    <property type="entry name" value="CAPSULE POLYSACCHARIDE EXPORT INNER-MEMBRANE PROTEIN CTRC"/>
    <property type="match status" value="1"/>
</dbReference>
<dbReference type="GO" id="GO:0140359">
    <property type="term" value="F:ABC-type transporter activity"/>
    <property type="evidence" value="ECO:0007669"/>
    <property type="project" value="InterPro"/>
</dbReference>
<dbReference type="RefSeq" id="WP_134384950.1">
    <property type="nucleotide sequence ID" value="NZ_BMWW01000001.1"/>
</dbReference>
<evidence type="ECO:0000256" key="6">
    <source>
        <dbReference type="ARBA" id="ARBA00022692"/>
    </source>
</evidence>
<evidence type="ECO:0000256" key="3">
    <source>
        <dbReference type="ARBA" id="ARBA00022448"/>
    </source>
</evidence>
<evidence type="ECO:0000313" key="15">
    <source>
        <dbReference type="Proteomes" id="UP000294359"/>
    </source>
</evidence>
<dbReference type="GO" id="GO:0043190">
    <property type="term" value="C:ATP-binding cassette (ABC) transporter complex"/>
    <property type="evidence" value="ECO:0007669"/>
    <property type="project" value="InterPro"/>
</dbReference>
<evidence type="ECO:0000313" key="13">
    <source>
        <dbReference type="EMBL" id="GGY73631.1"/>
    </source>
</evidence>
<keyword evidence="9" id="KW-0625">Polysaccharide transport</keyword>
<evidence type="ECO:0000256" key="10">
    <source>
        <dbReference type="ARBA" id="ARBA00023136"/>
    </source>
</evidence>
<name>A0A4P7BEI7_9BURK</name>
<evidence type="ECO:0000313" key="14">
    <source>
        <dbReference type="EMBL" id="QBQ36670.1"/>
    </source>
</evidence>
<dbReference type="Pfam" id="PF01061">
    <property type="entry name" value="ABC2_membrane"/>
    <property type="match status" value="1"/>
</dbReference>
<gene>
    <name evidence="13" type="primary">wzm</name>
    <name evidence="14" type="ORF">E1742_11215</name>
    <name evidence="13" type="ORF">GCM10007388_02270</name>
</gene>
<dbReference type="Proteomes" id="UP000619512">
    <property type="component" value="Unassembled WGS sequence"/>
</dbReference>
<organism evidence="13 16">
    <name type="scientific">Pseudoduganella plicata</name>
    <dbReference type="NCBI Taxonomy" id="321984"/>
    <lineage>
        <taxon>Bacteria</taxon>
        <taxon>Pseudomonadati</taxon>
        <taxon>Pseudomonadota</taxon>
        <taxon>Betaproteobacteria</taxon>
        <taxon>Burkholderiales</taxon>
        <taxon>Oxalobacteraceae</taxon>
        <taxon>Telluria group</taxon>
        <taxon>Pseudoduganella</taxon>
    </lineage>
</organism>
<reference evidence="13" key="3">
    <citation type="submission" date="2022-12" db="EMBL/GenBank/DDBJ databases">
        <authorList>
            <person name="Sun Q."/>
            <person name="Kim S."/>
        </authorList>
    </citation>
    <scope>NUCLEOTIDE SEQUENCE</scope>
    <source>
        <strain evidence="13">KCTC 12344</strain>
    </source>
</reference>
<feature type="transmembrane region" description="Helical" evidence="11">
    <location>
        <begin position="236"/>
        <end position="254"/>
    </location>
</feature>
<evidence type="ECO:0000256" key="4">
    <source>
        <dbReference type="ARBA" id="ARBA00022475"/>
    </source>
</evidence>